<protein>
    <submittedName>
        <fullName evidence="1">Uncharacterized protein</fullName>
    </submittedName>
</protein>
<reference evidence="2" key="1">
    <citation type="journal article" date="2023" name="Front. Plant Sci.">
        <title>Chromosomal-level genome assembly of Melastoma candidum provides insights into trichome evolution.</title>
        <authorList>
            <person name="Zhong Y."/>
            <person name="Wu W."/>
            <person name="Sun C."/>
            <person name="Zou P."/>
            <person name="Liu Y."/>
            <person name="Dai S."/>
            <person name="Zhou R."/>
        </authorList>
    </citation>
    <scope>NUCLEOTIDE SEQUENCE [LARGE SCALE GENOMIC DNA]</scope>
</reference>
<evidence type="ECO:0000313" key="1">
    <source>
        <dbReference type="EMBL" id="KAI4311910.1"/>
    </source>
</evidence>
<dbReference type="Proteomes" id="UP001057402">
    <property type="component" value="Chromosome 11"/>
</dbReference>
<organism evidence="1 2">
    <name type="scientific">Melastoma candidum</name>
    <dbReference type="NCBI Taxonomy" id="119954"/>
    <lineage>
        <taxon>Eukaryota</taxon>
        <taxon>Viridiplantae</taxon>
        <taxon>Streptophyta</taxon>
        <taxon>Embryophyta</taxon>
        <taxon>Tracheophyta</taxon>
        <taxon>Spermatophyta</taxon>
        <taxon>Magnoliopsida</taxon>
        <taxon>eudicotyledons</taxon>
        <taxon>Gunneridae</taxon>
        <taxon>Pentapetalae</taxon>
        <taxon>rosids</taxon>
        <taxon>malvids</taxon>
        <taxon>Myrtales</taxon>
        <taxon>Melastomataceae</taxon>
        <taxon>Melastomatoideae</taxon>
        <taxon>Melastomateae</taxon>
        <taxon>Melastoma</taxon>
    </lineage>
</organism>
<name>A0ACB9LKN9_9MYRT</name>
<keyword evidence="2" id="KW-1185">Reference proteome</keyword>
<gene>
    <name evidence="1" type="ORF">MLD38_036774</name>
</gene>
<proteinExistence type="predicted"/>
<evidence type="ECO:0000313" key="2">
    <source>
        <dbReference type="Proteomes" id="UP001057402"/>
    </source>
</evidence>
<comment type="caution">
    <text evidence="1">The sequence shown here is derived from an EMBL/GenBank/DDBJ whole genome shotgun (WGS) entry which is preliminary data.</text>
</comment>
<dbReference type="EMBL" id="CM042890">
    <property type="protein sequence ID" value="KAI4311910.1"/>
    <property type="molecule type" value="Genomic_DNA"/>
</dbReference>
<sequence>MVRGVLLMDRDQLKERRKEPMTMLPADIRMWEWYAPVVELSSGVVLKGAIVVAILPRPSNREEQEMGFG</sequence>
<accession>A0ACB9LKN9</accession>